<dbReference type="PANTHER" id="PTHR11926">
    <property type="entry name" value="GLUCOSYL/GLUCURONOSYL TRANSFERASES"/>
    <property type="match status" value="1"/>
</dbReference>
<dbReference type="GO" id="GO:0080044">
    <property type="term" value="F:quercetin 7-O-glucosyltransferase activity"/>
    <property type="evidence" value="ECO:0007669"/>
    <property type="project" value="TreeGrafter"/>
</dbReference>
<dbReference type="PANTHER" id="PTHR11926:SF1511">
    <property type="entry name" value="GLYCOSYLTRANSFERASE"/>
    <property type="match status" value="1"/>
</dbReference>
<evidence type="ECO:0000313" key="4">
    <source>
        <dbReference type="Proteomes" id="UP001231189"/>
    </source>
</evidence>
<organism evidence="3 4">
    <name type="scientific">Lolium multiflorum</name>
    <name type="common">Italian ryegrass</name>
    <name type="synonym">Lolium perenne subsp. multiflorum</name>
    <dbReference type="NCBI Taxonomy" id="4521"/>
    <lineage>
        <taxon>Eukaryota</taxon>
        <taxon>Viridiplantae</taxon>
        <taxon>Streptophyta</taxon>
        <taxon>Embryophyta</taxon>
        <taxon>Tracheophyta</taxon>
        <taxon>Spermatophyta</taxon>
        <taxon>Magnoliopsida</taxon>
        <taxon>Liliopsida</taxon>
        <taxon>Poales</taxon>
        <taxon>Poaceae</taxon>
        <taxon>BOP clade</taxon>
        <taxon>Pooideae</taxon>
        <taxon>Poodae</taxon>
        <taxon>Poeae</taxon>
        <taxon>Poeae Chloroplast Group 2 (Poeae type)</taxon>
        <taxon>Loliodinae</taxon>
        <taxon>Loliinae</taxon>
        <taxon>Lolium</taxon>
    </lineage>
</organism>
<name>A0AAD8S2W1_LOLMU</name>
<dbReference type="GO" id="GO:0080043">
    <property type="term" value="F:quercetin 3-O-glucosyltransferase activity"/>
    <property type="evidence" value="ECO:0007669"/>
    <property type="project" value="TreeGrafter"/>
</dbReference>
<evidence type="ECO:0000313" key="3">
    <source>
        <dbReference type="EMBL" id="KAK1643933.1"/>
    </source>
</evidence>
<dbReference type="InterPro" id="IPR058980">
    <property type="entry name" value="Glyco_transf_N"/>
</dbReference>
<proteinExistence type="inferred from homology"/>
<comment type="similarity">
    <text evidence="1">Belongs to the UDP-glycosyltransferase family.</text>
</comment>
<dbReference type="AlphaFoldDB" id="A0AAD8S2W1"/>
<dbReference type="Gene3D" id="3.40.50.2000">
    <property type="entry name" value="Glycogen Phosphorylase B"/>
    <property type="match status" value="1"/>
</dbReference>
<protein>
    <recommendedName>
        <fullName evidence="2">Glycosyltransferase N-terminal domain-containing protein</fullName>
    </recommendedName>
</protein>
<dbReference type="Proteomes" id="UP001231189">
    <property type="component" value="Unassembled WGS sequence"/>
</dbReference>
<evidence type="ECO:0000256" key="1">
    <source>
        <dbReference type="ARBA" id="ARBA00009995"/>
    </source>
</evidence>
<dbReference type="FunFam" id="3.40.50.2000:FF:000108">
    <property type="entry name" value="UDP-glycosyltransferase 83A1"/>
    <property type="match status" value="1"/>
</dbReference>
<dbReference type="SUPFAM" id="SSF53756">
    <property type="entry name" value="UDP-Glycosyltransferase/glycogen phosphorylase"/>
    <property type="match status" value="1"/>
</dbReference>
<sequence length="181" mass="19597">MAAPPSPRPHVMVLPFPAQGHVMPLMELSHRLVDHGLQVDFVNTDFNHDRVLNAMATETGAVPDGINMVSFPDGMGPDGDRTDIAMLADGLPAAMLAPLEEMIRSKKIKWLIADVSMCWALELAVTAGVRVALFSTFSAAVFLLRLHIPKLIEDGIIDVCGKRNISQSNLCTCGGHVVIKF</sequence>
<gene>
    <name evidence="3" type="ORF">QYE76_061738</name>
</gene>
<accession>A0AAD8S2W1</accession>
<dbReference type="EMBL" id="JAUUTY010000004">
    <property type="protein sequence ID" value="KAK1643933.1"/>
    <property type="molecule type" value="Genomic_DNA"/>
</dbReference>
<comment type="caution">
    <text evidence="3">The sequence shown here is derived from an EMBL/GenBank/DDBJ whole genome shotgun (WGS) entry which is preliminary data.</text>
</comment>
<dbReference type="Pfam" id="PF26168">
    <property type="entry name" value="Glyco_transf_N"/>
    <property type="match status" value="1"/>
</dbReference>
<reference evidence="3" key="1">
    <citation type="submission" date="2023-07" db="EMBL/GenBank/DDBJ databases">
        <title>A chromosome-level genome assembly of Lolium multiflorum.</title>
        <authorList>
            <person name="Chen Y."/>
            <person name="Copetti D."/>
            <person name="Kolliker R."/>
            <person name="Studer B."/>
        </authorList>
    </citation>
    <scope>NUCLEOTIDE SEQUENCE</scope>
    <source>
        <strain evidence="3">02402/16</strain>
        <tissue evidence="3">Leaf</tissue>
    </source>
</reference>
<feature type="domain" description="Glycosyltransferase N-terminal" evidence="2">
    <location>
        <begin position="11"/>
        <end position="71"/>
    </location>
</feature>
<evidence type="ECO:0000259" key="2">
    <source>
        <dbReference type="Pfam" id="PF26168"/>
    </source>
</evidence>
<keyword evidence="4" id="KW-1185">Reference proteome</keyword>